<dbReference type="EMBL" id="JBHRZH010000043">
    <property type="protein sequence ID" value="MFC3765742.1"/>
    <property type="molecule type" value="Genomic_DNA"/>
</dbReference>
<protein>
    <submittedName>
        <fullName evidence="3">MerR family transcriptional regulator</fullName>
    </submittedName>
</protein>
<feature type="domain" description="HTH merR-type" evidence="2">
    <location>
        <begin position="39"/>
        <end position="93"/>
    </location>
</feature>
<dbReference type="Gene3D" id="1.10.1660.10">
    <property type="match status" value="1"/>
</dbReference>
<dbReference type="SMART" id="SM00422">
    <property type="entry name" value="HTH_MERR"/>
    <property type="match status" value="1"/>
</dbReference>
<sequence length="191" mass="21389">MTDVAALWTLPELTERVDAALAAENGAIPSGRVRDVPDARTIRWYQTTGLVDRPEHRGRTAMYSERHLLQLIAIKRLQQQGLPLNEVQARLAGLDDDALAALAGLEREPRPAASARRFWTQPPTPAPEPEPSRRTVVDVIWLRDDVRLLIDNANWHLSPHEEAALLDAAAPLLSLLKRLEVIRTDRSKEQA</sequence>
<name>A0ABV7YL82_9ACTN</name>
<feature type="region of interest" description="Disordered" evidence="1">
    <location>
        <begin position="112"/>
        <end position="133"/>
    </location>
</feature>
<evidence type="ECO:0000256" key="1">
    <source>
        <dbReference type="SAM" id="MobiDB-lite"/>
    </source>
</evidence>
<proteinExistence type="predicted"/>
<dbReference type="RefSeq" id="WP_205121017.1">
    <property type="nucleotide sequence ID" value="NZ_JAFBCM010000001.1"/>
</dbReference>
<dbReference type="PROSITE" id="PS50937">
    <property type="entry name" value="HTH_MERR_2"/>
    <property type="match status" value="1"/>
</dbReference>
<comment type="caution">
    <text evidence="3">The sequence shown here is derived from an EMBL/GenBank/DDBJ whole genome shotgun (WGS) entry which is preliminary data.</text>
</comment>
<dbReference type="SUPFAM" id="SSF46955">
    <property type="entry name" value="Putative DNA-binding domain"/>
    <property type="match status" value="1"/>
</dbReference>
<dbReference type="Proteomes" id="UP001595699">
    <property type="component" value="Unassembled WGS sequence"/>
</dbReference>
<dbReference type="CDD" id="cd00592">
    <property type="entry name" value="HTH_MerR-like"/>
    <property type="match status" value="1"/>
</dbReference>
<dbReference type="Pfam" id="PF13411">
    <property type="entry name" value="MerR_1"/>
    <property type="match status" value="1"/>
</dbReference>
<evidence type="ECO:0000313" key="4">
    <source>
        <dbReference type="Proteomes" id="UP001595699"/>
    </source>
</evidence>
<keyword evidence="4" id="KW-1185">Reference proteome</keyword>
<evidence type="ECO:0000313" key="3">
    <source>
        <dbReference type="EMBL" id="MFC3765742.1"/>
    </source>
</evidence>
<dbReference type="InterPro" id="IPR009061">
    <property type="entry name" value="DNA-bd_dom_put_sf"/>
</dbReference>
<dbReference type="InterPro" id="IPR000551">
    <property type="entry name" value="MerR-type_HTH_dom"/>
</dbReference>
<reference evidence="4" key="1">
    <citation type="journal article" date="2019" name="Int. J. Syst. Evol. Microbiol.">
        <title>The Global Catalogue of Microorganisms (GCM) 10K type strain sequencing project: providing services to taxonomists for standard genome sequencing and annotation.</title>
        <authorList>
            <consortium name="The Broad Institute Genomics Platform"/>
            <consortium name="The Broad Institute Genome Sequencing Center for Infectious Disease"/>
            <person name="Wu L."/>
            <person name="Ma J."/>
        </authorList>
    </citation>
    <scope>NUCLEOTIDE SEQUENCE [LARGE SCALE GENOMIC DNA]</scope>
    <source>
        <strain evidence="4">CGMCC 4.7241</strain>
    </source>
</reference>
<evidence type="ECO:0000259" key="2">
    <source>
        <dbReference type="PROSITE" id="PS50937"/>
    </source>
</evidence>
<gene>
    <name evidence="3" type="ORF">ACFOUW_33250</name>
</gene>
<organism evidence="3 4">
    <name type="scientific">Tenggerimyces flavus</name>
    <dbReference type="NCBI Taxonomy" id="1708749"/>
    <lineage>
        <taxon>Bacteria</taxon>
        <taxon>Bacillati</taxon>
        <taxon>Actinomycetota</taxon>
        <taxon>Actinomycetes</taxon>
        <taxon>Propionibacteriales</taxon>
        <taxon>Nocardioidaceae</taxon>
        <taxon>Tenggerimyces</taxon>
    </lineage>
</organism>
<accession>A0ABV7YL82</accession>